<keyword evidence="3" id="KW-1185">Reference proteome</keyword>
<sequence>MSFGLHRNPPFRAEHLGSFLRPDYLLQAQEGLEQNPENRQALKSAEDKAIQAIVHAQLDIGFNSITDGRWGTFFQALQGFEVIERPGIDMFRPYMPDIAAYIEEGHGPADSVICNGKIKHVGSAYTEQWDYLKSLLPLDKVRGAKLTLAAPEWYHMRYREGKAYPTWVYASDEEYFGDIAAAYQTELQTLYDHGLRNVQIDDPNLAYFCSEKMLAGWEEDRSNVRSADETLDQYIRLYNDCISKRPQDMHVGIHLCRRNIVKNRHFSEGIFDSMAKKLFQDLDVNTYYLEYGTPRTGALAPLKYLPSNKNVILGIIAPKFPKTENPDQLTSGVFEAADMIAKGGGDNQEEALDRIGVSPQCGFTSHSGGNALEMKDMLNKLKLVRRLADAIWTER</sequence>
<dbReference type="SUPFAM" id="SSF51726">
    <property type="entry name" value="UROD/MetE-like"/>
    <property type="match status" value="1"/>
</dbReference>
<dbReference type="Gene3D" id="3.20.20.210">
    <property type="match status" value="1"/>
</dbReference>
<protein>
    <recommendedName>
        <fullName evidence="1">Cobalamin-independent methionine synthase MetE C-terminal/archaeal domain-containing protein</fullName>
    </recommendedName>
</protein>
<dbReference type="GO" id="GO:0009086">
    <property type="term" value="P:methionine biosynthetic process"/>
    <property type="evidence" value="ECO:0007669"/>
    <property type="project" value="InterPro"/>
</dbReference>
<evidence type="ECO:0000313" key="3">
    <source>
        <dbReference type="Proteomes" id="UP000664521"/>
    </source>
</evidence>
<feature type="domain" description="Cobalamin-independent methionine synthase MetE C-terminal/archaeal" evidence="1">
    <location>
        <begin position="174"/>
        <end position="369"/>
    </location>
</feature>
<dbReference type="Proteomes" id="UP000664521">
    <property type="component" value="Unassembled WGS sequence"/>
</dbReference>
<dbReference type="AlphaFoldDB" id="A0A8H3EA85"/>
<dbReference type="InterPro" id="IPR038071">
    <property type="entry name" value="UROD/MetE-like_sf"/>
</dbReference>
<dbReference type="PANTHER" id="PTHR43844:SF2">
    <property type="entry name" value="SYNTHASE, VITAMIN-B12 INDEPENDENT, PUTATIVE (AFU_ORTHOLOGUE AFUA_3G12060)-RELATED"/>
    <property type="match status" value="1"/>
</dbReference>
<comment type="caution">
    <text evidence="2">The sequence shown here is derived from an EMBL/GenBank/DDBJ whole genome shotgun (WGS) entry which is preliminary data.</text>
</comment>
<dbReference type="GO" id="GO:0008270">
    <property type="term" value="F:zinc ion binding"/>
    <property type="evidence" value="ECO:0007669"/>
    <property type="project" value="InterPro"/>
</dbReference>
<evidence type="ECO:0000259" key="1">
    <source>
        <dbReference type="Pfam" id="PF01717"/>
    </source>
</evidence>
<dbReference type="InterPro" id="IPR002629">
    <property type="entry name" value="Met_Synth_C/arc"/>
</dbReference>
<dbReference type="EMBL" id="CAJPDS010000001">
    <property type="protein sequence ID" value="CAF9903296.1"/>
    <property type="molecule type" value="Genomic_DNA"/>
</dbReference>
<evidence type="ECO:0000313" key="2">
    <source>
        <dbReference type="EMBL" id="CAF9903296.1"/>
    </source>
</evidence>
<reference evidence="2" key="1">
    <citation type="submission" date="2021-03" db="EMBL/GenBank/DDBJ databases">
        <authorList>
            <person name="Tagirdzhanova G."/>
        </authorList>
    </citation>
    <scope>NUCLEOTIDE SEQUENCE</scope>
</reference>
<dbReference type="PANTHER" id="PTHR43844">
    <property type="entry name" value="METHIONINE SYNTHASE"/>
    <property type="match status" value="1"/>
</dbReference>
<name>A0A8H3EA85_9LECA</name>
<accession>A0A8H3EA85</accession>
<proteinExistence type="predicted"/>
<dbReference type="OrthoDB" id="7772923at2759"/>
<dbReference type="GO" id="GO:0003871">
    <property type="term" value="F:5-methyltetrahydropteroyltriglutamate-homocysteine S-methyltransferase activity"/>
    <property type="evidence" value="ECO:0007669"/>
    <property type="project" value="InterPro"/>
</dbReference>
<dbReference type="CDD" id="cd03311">
    <property type="entry name" value="CIMS_C_terminal_like"/>
    <property type="match status" value="1"/>
</dbReference>
<dbReference type="Pfam" id="PF01717">
    <property type="entry name" value="Meth_synt_2"/>
    <property type="match status" value="1"/>
</dbReference>
<gene>
    <name evidence="2" type="ORF">HETSPECPRED_000200</name>
</gene>
<organism evidence="2 3">
    <name type="scientific">Heterodermia speciosa</name>
    <dbReference type="NCBI Taxonomy" id="116794"/>
    <lineage>
        <taxon>Eukaryota</taxon>
        <taxon>Fungi</taxon>
        <taxon>Dikarya</taxon>
        <taxon>Ascomycota</taxon>
        <taxon>Pezizomycotina</taxon>
        <taxon>Lecanoromycetes</taxon>
        <taxon>OSLEUM clade</taxon>
        <taxon>Lecanoromycetidae</taxon>
        <taxon>Caliciales</taxon>
        <taxon>Physciaceae</taxon>
        <taxon>Heterodermia</taxon>
    </lineage>
</organism>